<keyword evidence="1" id="KW-0808">Transferase</keyword>
<dbReference type="PROSITE" id="PS51186">
    <property type="entry name" value="GNAT"/>
    <property type="match status" value="1"/>
</dbReference>
<evidence type="ECO:0000256" key="1">
    <source>
        <dbReference type="ARBA" id="ARBA00022679"/>
    </source>
</evidence>
<dbReference type="PANTHER" id="PTHR13947">
    <property type="entry name" value="GNAT FAMILY N-ACETYLTRANSFERASE"/>
    <property type="match status" value="1"/>
</dbReference>
<protein>
    <submittedName>
        <fullName evidence="2">Transcriptional regulatory protein</fullName>
    </submittedName>
</protein>
<dbReference type="EMBL" id="AP014685">
    <property type="protein sequence ID" value="BAR59532.1"/>
    <property type="molecule type" value="Genomic_DNA"/>
</dbReference>
<dbReference type="PANTHER" id="PTHR13947:SF37">
    <property type="entry name" value="LD18367P"/>
    <property type="match status" value="1"/>
</dbReference>
<dbReference type="Gene3D" id="1.10.10.10">
    <property type="entry name" value="Winged helix-like DNA-binding domain superfamily/Winged helix DNA-binding domain"/>
    <property type="match status" value="1"/>
</dbReference>
<evidence type="ECO:0000313" key="2">
    <source>
        <dbReference type="EMBL" id="BAR59532.1"/>
    </source>
</evidence>
<dbReference type="InterPro" id="IPR000835">
    <property type="entry name" value="HTH_MarR-typ"/>
</dbReference>
<dbReference type="Pfam" id="PF12802">
    <property type="entry name" value="MarR_2"/>
    <property type="match status" value="1"/>
</dbReference>
<dbReference type="PRINTS" id="PR00598">
    <property type="entry name" value="HTHMARR"/>
</dbReference>
<dbReference type="OMA" id="NEHIYDS"/>
<dbReference type="InterPro" id="IPR016181">
    <property type="entry name" value="Acyl_CoA_acyltransferase"/>
</dbReference>
<gene>
    <name evidence="2" type="ORF">NK6_6379</name>
</gene>
<name>A0A0E4BTE1_9BRAD</name>
<dbReference type="GO" id="GO:0003700">
    <property type="term" value="F:DNA-binding transcription factor activity"/>
    <property type="evidence" value="ECO:0007669"/>
    <property type="project" value="InterPro"/>
</dbReference>
<dbReference type="GO" id="GO:0008080">
    <property type="term" value="F:N-acetyltransferase activity"/>
    <property type="evidence" value="ECO:0007669"/>
    <property type="project" value="InterPro"/>
</dbReference>
<dbReference type="Gene3D" id="3.40.630.30">
    <property type="match status" value="1"/>
</dbReference>
<evidence type="ECO:0000313" key="3">
    <source>
        <dbReference type="Proteomes" id="UP000063308"/>
    </source>
</evidence>
<dbReference type="InterPro" id="IPR036390">
    <property type="entry name" value="WH_DNA-bd_sf"/>
</dbReference>
<dbReference type="AlphaFoldDB" id="A0A0E4BTE1"/>
<dbReference type="InterPro" id="IPR050769">
    <property type="entry name" value="NAT_camello-type"/>
</dbReference>
<dbReference type="InterPro" id="IPR036388">
    <property type="entry name" value="WH-like_DNA-bd_sf"/>
</dbReference>
<dbReference type="SUPFAM" id="SSF55729">
    <property type="entry name" value="Acyl-CoA N-acyltransferases (Nat)"/>
    <property type="match status" value="1"/>
</dbReference>
<sequence length="324" mass="35540">MPSSPLPSSSSSSSAAAGQVADDQVQAVRAFNRFYTHKLGVLDQQLLKSPFSLSEARVLYELAHGGEQSAKEIGIALGLDAGYLSRIVQNFDESGLIARKPLASDRRQVQLSLTAKGRQAFAKLERSSQEDVAAMLRPLPDEERRRLTGAMETIERLLALPRAPAPRAILRDPRPGDMGWVVQSHGALYAGEYGFDSGFEALVAEIVAKYMTSYDASRERCWIADIEGRPVGSVFLVKASDDVAKLRLLLLDPAARGQGLGQRLVAECVSFARACGYRRMTLWTQSNLTAARKIYQDAGFKLVATEPHRSFGQNLVGETWERDL</sequence>
<dbReference type="GeneID" id="46489553"/>
<dbReference type="Proteomes" id="UP000063308">
    <property type="component" value="Chromosome"/>
</dbReference>
<reference evidence="2 3" key="1">
    <citation type="submission" date="2014-11" db="EMBL/GenBank/DDBJ databases">
        <title>Symbiosis island explosion on the genome of extra-slow-growing strains of soybean bradyrhizobia with massive insertion sequences.</title>
        <authorList>
            <person name="Iida T."/>
            <person name="Minamisawa K."/>
        </authorList>
    </citation>
    <scope>NUCLEOTIDE SEQUENCE [LARGE SCALE GENOMIC DNA]</scope>
    <source>
        <strain evidence="2 3">NK6</strain>
    </source>
</reference>
<dbReference type="SUPFAM" id="SSF46785">
    <property type="entry name" value="Winged helix' DNA-binding domain"/>
    <property type="match status" value="1"/>
</dbReference>
<dbReference type="Pfam" id="PF00583">
    <property type="entry name" value="Acetyltransf_1"/>
    <property type="match status" value="1"/>
</dbReference>
<dbReference type="RefSeq" id="WP_011085299.1">
    <property type="nucleotide sequence ID" value="NZ_AJQI01000154.1"/>
</dbReference>
<dbReference type="PROSITE" id="PS50995">
    <property type="entry name" value="HTH_MARR_2"/>
    <property type="match status" value="1"/>
</dbReference>
<dbReference type="SMART" id="SM00347">
    <property type="entry name" value="HTH_MARR"/>
    <property type="match status" value="1"/>
</dbReference>
<dbReference type="CDD" id="cd04301">
    <property type="entry name" value="NAT_SF"/>
    <property type="match status" value="1"/>
</dbReference>
<dbReference type="InterPro" id="IPR000182">
    <property type="entry name" value="GNAT_dom"/>
</dbReference>
<organism evidence="2 3">
    <name type="scientific">Bradyrhizobium diazoefficiens</name>
    <dbReference type="NCBI Taxonomy" id="1355477"/>
    <lineage>
        <taxon>Bacteria</taxon>
        <taxon>Pseudomonadati</taxon>
        <taxon>Pseudomonadota</taxon>
        <taxon>Alphaproteobacteria</taxon>
        <taxon>Hyphomicrobiales</taxon>
        <taxon>Nitrobacteraceae</taxon>
        <taxon>Bradyrhizobium</taxon>
    </lineage>
</organism>
<proteinExistence type="predicted"/>
<accession>A0A0E4BTE1</accession>